<keyword evidence="4" id="KW-1185">Reference proteome</keyword>
<evidence type="ECO:0000256" key="2">
    <source>
        <dbReference type="RuleBase" id="RU363116"/>
    </source>
</evidence>
<evidence type="ECO:0000313" key="3">
    <source>
        <dbReference type="EMBL" id="WAQ94340.1"/>
    </source>
</evidence>
<proteinExistence type="inferred from homology"/>
<protein>
    <recommendedName>
        <fullName evidence="2">Phospholipid scramblase</fullName>
    </recommendedName>
</protein>
<dbReference type="Pfam" id="PF03803">
    <property type="entry name" value="Scramblase"/>
    <property type="match status" value="2"/>
</dbReference>
<dbReference type="EMBL" id="CP111012">
    <property type="protein sequence ID" value="WAQ94340.1"/>
    <property type="molecule type" value="Genomic_DNA"/>
</dbReference>
<keyword evidence="2" id="KW-0449">Lipoprotein</keyword>
<comment type="function">
    <text evidence="2">May mediate accelerated ATP-independent bidirectional transbilayer migration of phospholipids upon binding calcium ions that results in a loss of phospholipid asymmetry in the plasma membrane.</text>
</comment>
<comment type="cofactor">
    <cofactor evidence="2">
        <name>Ca(2+)</name>
        <dbReference type="ChEBI" id="CHEBI:29108"/>
    </cofactor>
</comment>
<dbReference type="Proteomes" id="UP001164746">
    <property type="component" value="Chromosome 1"/>
</dbReference>
<keyword evidence="2" id="KW-0106">Calcium</keyword>
<evidence type="ECO:0000313" key="4">
    <source>
        <dbReference type="Proteomes" id="UP001164746"/>
    </source>
</evidence>
<organism evidence="3 4">
    <name type="scientific">Mya arenaria</name>
    <name type="common">Soft-shell clam</name>
    <dbReference type="NCBI Taxonomy" id="6604"/>
    <lineage>
        <taxon>Eukaryota</taxon>
        <taxon>Metazoa</taxon>
        <taxon>Spiralia</taxon>
        <taxon>Lophotrochozoa</taxon>
        <taxon>Mollusca</taxon>
        <taxon>Bivalvia</taxon>
        <taxon>Autobranchia</taxon>
        <taxon>Heteroconchia</taxon>
        <taxon>Euheterodonta</taxon>
        <taxon>Imparidentia</taxon>
        <taxon>Neoheterodontei</taxon>
        <taxon>Myida</taxon>
        <taxon>Myoidea</taxon>
        <taxon>Myidae</taxon>
        <taxon>Mya</taxon>
    </lineage>
</organism>
<name>A0ABY7DH61_MYAAR</name>
<comment type="similarity">
    <text evidence="1 2">Belongs to the phospholipid scramblase family.</text>
</comment>
<accession>A0ABY7DH61</accession>
<sequence>MSTTDSTGIPGGNQAPVVWMPKPSVPGCPPGLEYLTEIDQILVKQQIDMLGLFTPWEDQNKYHLMNSMGQKEVVRLQREFRCMRDSCWFACMDCCAHVIAIEAHVISAKDGSEVGKVTKQWAGMMKEMFTQADNFGISFPMDLDDFMYFEQPANNNRHY</sequence>
<gene>
    <name evidence="3" type="ORF">MAR_006811</name>
</gene>
<evidence type="ECO:0000256" key="1">
    <source>
        <dbReference type="ARBA" id="ARBA00005350"/>
    </source>
</evidence>
<keyword evidence="2" id="KW-0564">Palmitate</keyword>
<reference evidence="3" key="1">
    <citation type="submission" date="2022-11" db="EMBL/GenBank/DDBJ databases">
        <title>Centuries of genome instability and evolution in soft-shell clam transmissible cancer (bioRxiv).</title>
        <authorList>
            <person name="Hart S.F.M."/>
            <person name="Yonemitsu M.A."/>
            <person name="Giersch R.M."/>
            <person name="Beal B.F."/>
            <person name="Arriagada G."/>
            <person name="Davis B.W."/>
            <person name="Ostrander E.A."/>
            <person name="Goff S.P."/>
            <person name="Metzger M.J."/>
        </authorList>
    </citation>
    <scope>NUCLEOTIDE SEQUENCE</scope>
    <source>
        <strain evidence="3">MELC-2E11</strain>
        <tissue evidence="3">Siphon/mantle</tissue>
    </source>
</reference>
<dbReference type="PANTHER" id="PTHR23248:SF9">
    <property type="entry name" value="PHOSPHOLIPID SCRAMBLASE"/>
    <property type="match status" value="1"/>
</dbReference>
<dbReference type="PANTHER" id="PTHR23248">
    <property type="entry name" value="PHOSPHOLIPID SCRAMBLASE-RELATED"/>
    <property type="match status" value="1"/>
</dbReference>
<dbReference type="InterPro" id="IPR005552">
    <property type="entry name" value="Scramblase"/>
</dbReference>